<organism evidence="2 3">
    <name type="scientific">Iocasia fonsfrigidae</name>
    <dbReference type="NCBI Taxonomy" id="2682810"/>
    <lineage>
        <taxon>Bacteria</taxon>
        <taxon>Bacillati</taxon>
        <taxon>Bacillota</taxon>
        <taxon>Clostridia</taxon>
        <taxon>Halanaerobiales</taxon>
        <taxon>Halanaerobiaceae</taxon>
        <taxon>Iocasia</taxon>
    </lineage>
</organism>
<feature type="transmembrane region" description="Helical" evidence="1">
    <location>
        <begin position="87"/>
        <end position="105"/>
    </location>
</feature>
<feature type="transmembrane region" description="Helical" evidence="1">
    <location>
        <begin position="140"/>
        <end position="157"/>
    </location>
</feature>
<keyword evidence="1" id="KW-1133">Transmembrane helix</keyword>
<keyword evidence="3" id="KW-1185">Reference proteome</keyword>
<feature type="transmembrane region" description="Helical" evidence="1">
    <location>
        <begin position="6"/>
        <end position="24"/>
    </location>
</feature>
<reference evidence="2" key="1">
    <citation type="submission" date="2019-12" db="EMBL/GenBank/DDBJ databases">
        <authorList>
            <person name="zhang j."/>
            <person name="sun C.M."/>
        </authorList>
    </citation>
    <scope>NUCLEOTIDE SEQUENCE</scope>
    <source>
        <strain evidence="2">NS-1</strain>
    </source>
</reference>
<accession>A0A8A7KEX0</accession>
<proteinExistence type="predicted"/>
<name>A0A8A7KEX0_9FIRM</name>
<gene>
    <name evidence="2" type="ORF">GM661_09670</name>
</gene>
<dbReference type="Pfam" id="PF07758">
    <property type="entry name" value="DUF1614"/>
    <property type="match status" value="1"/>
</dbReference>
<dbReference type="InterPro" id="IPR011672">
    <property type="entry name" value="DUF1614"/>
</dbReference>
<evidence type="ECO:0000313" key="3">
    <source>
        <dbReference type="Proteomes" id="UP000665020"/>
    </source>
</evidence>
<feature type="transmembrane region" description="Helical" evidence="1">
    <location>
        <begin position="117"/>
        <end position="133"/>
    </location>
</feature>
<feature type="transmembrane region" description="Helical" evidence="1">
    <location>
        <begin position="57"/>
        <end position="75"/>
    </location>
</feature>
<feature type="transmembrane region" description="Helical" evidence="1">
    <location>
        <begin position="169"/>
        <end position="189"/>
    </location>
</feature>
<dbReference type="Proteomes" id="UP000665020">
    <property type="component" value="Chromosome"/>
</dbReference>
<keyword evidence="1" id="KW-0812">Transmembrane</keyword>
<keyword evidence="1" id="KW-0472">Membrane</keyword>
<dbReference type="AlphaFoldDB" id="A0A8A7KEX0"/>
<evidence type="ECO:0000256" key="1">
    <source>
        <dbReference type="SAM" id="Phobius"/>
    </source>
</evidence>
<dbReference type="EMBL" id="CP046640">
    <property type="protein sequence ID" value="QTL98228.1"/>
    <property type="molecule type" value="Genomic_DNA"/>
</dbReference>
<feature type="transmembrane region" description="Helical" evidence="1">
    <location>
        <begin position="33"/>
        <end position="51"/>
    </location>
</feature>
<dbReference type="RefSeq" id="WP_230866680.1">
    <property type="nucleotide sequence ID" value="NZ_CP046640.1"/>
</dbReference>
<protein>
    <submittedName>
        <fullName evidence="2">DUF1614 domain-containing protein</fullName>
    </submittedName>
</protein>
<evidence type="ECO:0000313" key="2">
    <source>
        <dbReference type="EMBL" id="QTL98228.1"/>
    </source>
</evidence>
<dbReference type="KEGG" id="ifn:GM661_09670"/>
<sequence length="215" mass="23365">MTIGVIILVITGLLVYFGAAHRVLDRLHLTDSMALFFIALIIIGSYFELTIRRSPLLTINIGGGLIPIALAFYVLYRADSSKELIRAIVAVVLTAGAIYGISYFFRDFGHGRDIIDPLYLYAVSGGIIAYILGRSRRASFIAGTLGFLLFNLFTYYRVLTGRIVSQVRIGGAGAFDSIIISGILAVLLAEIIGESRERLQGGPAGEKNRGDSNEK</sequence>